<dbReference type="EMBL" id="CM007648">
    <property type="protein sequence ID" value="ONM21825.1"/>
    <property type="molecule type" value="Genomic_DNA"/>
</dbReference>
<proteinExistence type="predicted"/>
<gene>
    <name evidence="3" type="ORF">ZEAMMB73_Zm00001d005758</name>
</gene>
<accession>A0A1D6EPX5</accession>
<feature type="domain" description="Helitron helicase-like" evidence="2">
    <location>
        <begin position="100"/>
        <end position="198"/>
    </location>
</feature>
<feature type="compositionally biased region" description="Low complexity" evidence="1">
    <location>
        <begin position="448"/>
        <end position="459"/>
    </location>
</feature>
<evidence type="ECO:0000259" key="2">
    <source>
        <dbReference type="Pfam" id="PF14214"/>
    </source>
</evidence>
<organism evidence="3">
    <name type="scientific">Zea mays</name>
    <name type="common">Maize</name>
    <dbReference type="NCBI Taxonomy" id="4577"/>
    <lineage>
        <taxon>Eukaryota</taxon>
        <taxon>Viridiplantae</taxon>
        <taxon>Streptophyta</taxon>
        <taxon>Embryophyta</taxon>
        <taxon>Tracheophyta</taxon>
        <taxon>Spermatophyta</taxon>
        <taxon>Magnoliopsida</taxon>
        <taxon>Liliopsida</taxon>
        <taxon>Poales</taxon>
        <taxon>Poaceae</taxon>
        <taxon>PACMAD clade</taxon>
        <taxon>Panicoideae</taxon>
        <taxon>Andropogonodae</taxon>
        <taxon>Andropogoneae</taxon>
        <taxon>Tripsacinae</taxon>
        <taxon>Zea</taxon>
    </lineage>
</organism>
<feature type="region of interest" description="Disordered" evidence="1">
    <location>
        <begin position="437"/>
        <end position="459"/>
    </location>
</feature>
<dbReference type="InterPro" id="IPR012340">
    <property type="entry name" value="NA-bd_OB-fold"/>
</dbReference>
<reference evidence="3" key="1">
    <citation type="submission" date="2015-12" db="EMBL/GenBank/DDBJ databases">
        <title>Update maize B73 reference genome by single molecule sequencing technologies.</title>
        <authorList>
            <consortium name="Maize Genome Sequencing Project"/>
            <person name="Ware D."/>
        </authorList>
    </citation>
    <scope>NUCLEOTIDE SEQUENCE [LARGE SCALE GENOMIC DNA]</scope>
    <source>
        <tissue evidence="3">Seedling</tissue>
    </source>
</reference>
<dbReference type="PANTHER" id="PTHR47165:SF3">
    <property type="entry name" value="RETROTRANSPOSON-LIKE PROTEIN"/>
    <property type="match status" value="1"/>
</dbReference>
<dbReference type="Pfam" id="PF14214">
    <property type="entry name" value="Helitron_like_N"/>
    <property type="match status" value="1"/>
</dbReference>
<dbReference type="ExpressionAtlas" id="A0A1D6EPX5">
    <property type="expression patterns" value="differential"/>
</dbReference>
<evidence type="ECO:0000256" key="1">
    <source>
        <dbReference type="SAM" id="MobiDB-lite"/>
    </source>
</evidence>
<sequence length="459" mass="50692">MVSSLLDMLNENNSLVKAFRCARERLEREGDQKITLRLLGCNTRHDVQYNLPSNGEIATIIVGDYTTGEYTYDVLVHDREYFGDDDVGSSKRKYVAMLEFVRRHMHYRLDEPNPYTCYGRLSDQIDVDAYSTIEGNRLQFIASHQSDLRPETVQGIADAIDKGFVNADSIGCRVVVPTSFTGGRRYHVMNYQDTMAIYAIGIVTSISAVAPHRSRGQHTTSSKRTISLCSVSNNSSVNVVLWGGQASLFPGEQIYNDGQSSPQILMFVGTLVKKYADGLCLSGGSPYKWYINPDVPEASALMASATKAHSPIKWNEVLSLNQPMSHVPEEQKIAYIRDLHPFENKDREFLVTVTVKKIGDRWWYNACKKCTRTAVAHGDSYKCSDQVCANIGTPNQSSTVVPGATPAITKELTSTPRKRTRSSPAKTVTKRLFTDVDGGIAGSKDAADSATAPSSTKDA</sequence>
<evidence type="ECO:0000313" key="3">
    <source>
        <dbReference type="EMBL" id="ONM21826.1"/>
    </source>
</evidence>
<protein>
    <recommendedName>
        <fullName evidence="2">Helitron helicase-like domain-containing protein</fullName>
    </recommendedName>
</protein>
<dbReference type="EMBL" id="CM007648">
    <property type="protein sequence ID" value="ONM21826.1"/>
    <property type="molecule type" value="Genomic_DNA"/>
</dbReference>
<dbReference type="InterPro" id="IPR025476">
    <property type="entry name" value="Helitron_helicase-like"/>
</dbReference>
<dbReference type="PANTHER" id="PTHR47165">
    <property type="entry name" value="OS03G0429900 PROTEIN"/>
    <property type="match status" value="1"/>
</dbReference>
<dbReference type="AlphaFoldDB" id="A0A1D6EPX5"/>
<dbReference type="SUPFAM" id="SSF50249">
    <property type="entry name" value="Nucleic acid-binding proteins"/>
    <property type="match status" value="1"/>
</dbReference>
<dbReference type="Gene3D" id="2.40.50.140">
    <property type="entry name" value="Nucleic acid-binding proteins"/>
    <property type="match status" value="2"/>
</dbReference>
<dbReference type="InParanoid" id="A0A1D6EPX5"/>
<name>A0A1D6EPX5_MAIZE</name>